<reference evidence="2 3" key="1">
    <citation type="submission" date="2019-03" db="EMBL/GenBank/DDBJ databases">
        <title>Algoriphagus sp. nov, a new strain isolated from root system soil of mangrove plant Kandelia.</title>
        <authorList>
            <person name="Yin Q."/>
            <person name="Wang K."/>
            <person name="Song Z."/>
        </authorList>
    </citation>
    <scope>NUCLEOTIDE SEQUENCE [LARGE SCALE GENOMIC DNA]</scope>
    <source>
        <strain evidence="2 3">XY-J91</strain>
    </source>
</reference>
<dbReference type="CDD" id="cd06588">
    <property type="entry name" value="PhnB_like"/>
    <property type="match status" value="1"/>
</dbReference>
<dbReference type="EMBL" id="SPSB01000003">
    <property type="protein sequence ID" value="TFV94612.1"/>
    <property type="molecule type" value="Genomic_DNA"/>
</dbReference>
<evidence type="ECO:0000313" key="2">
    <source>
        <dbReference type="EMBL" id="TFV94612.1"/>
    </source>
</evidence>
<dbReference type="Gene3D" id="3.10.180.10">
    <property type="entry name" value="2,3-Dihydroxybiphenyl 1,2-Dioxygenase, domain 1"/>
    <property type="match status" value="1"/>
</dbReference>
<dbReference type="InterPro" id="IPR028973">
    <property type="entry name" value="PhnB-like"/>
</dbReference>
<proteinExistence type="predicted"/>
<sequence length="143" mass="16099">MKIFPYLNFDGHAEEAILFYQSILGGELDGGFRYFSEIPGMDIPDSDLHRVMHVSLHVNKQFKILASDTLPSTGKPFIMGNSNYLSIDADSKESGAEIFEKLSAGGSVEMEYQKTFWGAYFGSFQDKFGVCWMINYDLKHGES</sequence>
<dbReference type="AlphaFoldDB" id="A0A4Y9QSF9"/>
<gene>
    <name evidence="2" type="ORF">E4S40_11395</name>
</gene>
<dbReference type="SUPFAM" id="SSF54593">
    <property type="entry name" value="Glyoxalase/Bleomycin resistance protein/Dihydroxybiphenyl dioxygenase"/>
    <property type="match status" value="1"/>
</dbReference>
<evidence type="ECO:0000259" key="1">
    <source>
        <dbReference type="Pfam" id="PF06983"/>
    </source>
</evidence>
<dbReference type="PANTHER" id="PTHR33990">
    <property type="entry name" value="PROTEIN YJDN-RELATED"/>
    <property type="match status" value="1"/>
</dbReference>
<feature type="domain" description="PhnB-like" evidence="1">
    <location>
        <begin position="2"/>
        <end position="134"/>
    </location>
</feature>
<accession>A0A4Y9QSF9</accession>
<dbReference type="RefSeq" id="WP_135074111.1">
    <property type="nucleotide sequence ID" value="NZ_SPSB01000003.1"/>
</dbReference>
<dbReference type="OrthoDB" id="9795306at2"/>
<dbReference type="InterPro" id="IPR029068">
    <property type="entry name" value="Glyas_Bleomycin-R_OHBP_Dase"/>
</dbReference>
<protein>
    <submittedName>
        <fullName evidence="2">VOC family protein</fullName>
    </submittedName>
</protein>
<organism evidence="2 3">
    <name type="scientific">Algoriphagus kandeliae</name>
    <dbReference type="NCBI Taxonomy" id="2562278"/>
    <lineage>
        <taxon>Bacteria</taxon>
        <taxon>Pseudomonadati</taxon>
        <taxon>Bacteroidota</taxon>
        <taxon>Cytophagia</taxon>
        <taxon>Cytophagales</taxon>
        <taxon>Cyclobacteriaceae</taxon>
        <taxon>Algoriphagus</taxon>
    </lineage>
</organism>
<evidence type="ECO:0000313" key="3">
    <source>
        <dbReference type="Proteomes" id="UP000297647"/>
    </source>
</evidence>
<comment type="caution">
    <text evidence="2">The sequence shown here is derived from an EMBL/GenBank/DDBJ whole genome shotgun (WGS) entry which is preliminary data.</text>
</comment>
<name>A0A4Y9QSF9_9BACT</name>
<dbReference type="PANTHER" id="PTHR33990:SF1">
    <property type="entry name" value="PROTEIN YJDN"/>
    <property type="match status" value="1"/>
</dbReference>
<keyword evidence="3" id="KW-1185">Reference proteome</keyword>
<dbReference type="Pfam" id="PF06983">
    <property type="entry name" value="3-dmu-9_3-mt"/>
    <property type="match status" value="1"/>
</dbReference>
<dbReference type="Proteomes" id="UP000297647">
    <property type="component" value="Unassembled WGS sequence"/>
</dbReference>